<comment type="caution">
    <text evidence="11">The sequence shown here is derived from an EMBL/GenBank/DDBJ whole genome shotgun (WGS) entry which is preliminary data.</text>
</comment>
<dbReference type="InterPro" id="IPR026912">
    <property type="entry name" value="Adenine_deam_C"/>
</dbReference>
<evidence type="ECO:0000256" key="4">
    <source>
        <dbReference type="ARBA" id="ARBA00022801"/>
    </source>
</evidence>
<evidence type="ECO:0000256" key="5">
    <source>
        <dbReference type="ARBA" id="ARBA00023211"/>
    </source>
</evidence>
<dbReference type="AlphaFoldDB" id="A0A6I3SK60"/>
<dbReference type="GO" id="GO:0000034">
    <property type="term" value="F:adenine deaminase activity"/>
    <property type="evidence" value="ECO:0007669"/>
    <property type="project" value="UniProtKB-UniRule"/>
</dbReference>
<dbReference type="HAMAP" id="MF_01518">
    <property type="entry name" value="Adenine_deamin"/>
    <property type="match status" value="1"/>
</dbReference>
<dbReference type="InterPro" id="IPR032466">
    <property type="entry name" value="Metal_Hydrolase"/>
</dbReference>
<dbReference type="FunFam" id="3.20.20.140:FF:000016">
    <property type="entry name" value="Adenine deaminase"/>
    <property type="match status" value="1"/>
</dbReference>
<evidence type="ECO:0000256" key="6">
    <source>
        <dbReference type="ARBA" id="ARBA00047720"/>
    </source>
</evidence>
<feature type="domain" description="Amidohydrolase-related" evidence="9">
    <location>
        <begin position="68"/>
        <end position="348"/>
    </location>
</feature>
<dbReference type="Gene3D" id="3.20.20.140">
    <property type="entry name" value="Metal-dependent hydrolases"/>
    <property type="match status" value="1"/>
</dbReference>
<accession>A0A6I3SK60</accession>
<dbReference type="SUPFAM" id="SSF51338">
    <property type="entry name" value="Composite domain of metallo-dependent hydrolases"/>
    <property type="match status" value="1"/>
</dbReference>
<dbReference type="EC" id="3.5.4.2" evidence="3 8"/>
<comment type="cofactor">
    <cofactor evidence="1 8">
        <name>Mn(2+)</name>
        <dbReference type="ChEBI" id="CHEBI:29035"/>
    </cofactor>
</comment>
<organism evidence="11 12">
    <name type="scientific">Heliobacterium mobile</name>
    <name type="common">Heliobacillus mobilis</name>
    <dbReference type="NCBI Taxonomy" id="28064"/>
    <lineage>
        <taxon>Bacteria</taxon>
        <taxon>Bacillati</taxon>
        <taxon>Bacillota</taxon>
        <taxon>Clostridia</taxon>
        <taxon>Eubacteriales</taxon>
        <taxon>Heliobacteriaceae</taxon>
        <taxon>Heliobacterium</taxon>
    </lineage>
</organism>
<gene>
    <name evidence="8 11" type="primary">ade</name>
    <name evidence="11" type="ORF">GJ688_09315</name>
</gene>
<evidence type="ECO:0000259" key="9">
    <source>
        <dbReference type="Pfam" id="PF01979"/>
    </source>
</evidence>
<keyword evidence="5 8" id="KW-0464">Manganese</keyword>
<evidence type="ECO:0000256" key="2">
    <source>
        <dbReference type="ARBA" id="ARBA00006773"/>
    </source>
</evidence>
<dbReference type="Pfam" id="PF01979">
    <property type="entry name" value="Amidohydro_1"/>
    <property type="match status" value="1"/>
</dbReference>
<evidence type="ECO:0000256" key="8">
    <source>
        <dbReference type="HAMAP-Rule" id="MF_01518"/>
    </source>
</evidence>
<feature type="domain" description="Adenine deaminase C-terminal" evidence="10">
    <location>
        <begin position="399"/>
        <end position="567"/>
    </location>
</feature>
<dbReference type="InterPro" id="IPR006679">
    <property type="entry name" value="Adenine_deam"/>
</dbReference>
<dbReference type="InterPro" id="IPR006680">
    <property type="entry name" value="Amidohydro-rel"/>
</dbReference>
<protein>
    <recommendedName>
        <fullName evidence="7 8">Adenine deaminase</fullName>
        <shortName evidence="8">Adenase</shortName>
        <shortName evidence="8">Adenine aminase</shortName>
        <ecNumber evidence="3 8">3.5.4.2</ecNumber>
    </recommendedName>
</protein>
<evidence type="ECO:0000259" key="10">
    <source>
        <dbReference type="Pfam" id="PF13382"/>
    </source>
</evidence>
<dbReference type="GO" id="GO:0006146">
    <property type="term" value="P:adenine catabolic process"/>
    <property type="evidence" value="ECO:0007669"/>
    <property type="project" value="InterPro"/>
</dbReference>
<name>A0A6I3SK60_HELMO</name>
<proteinExistence type="inferred from homology"/>
<keyword evidence="12" id="KW-1185">Reference proteome</keyword>
<keyword evidence="4 8" id="KW-0378">Hydrolase</keyword>
<evidence type="ECO:0000256" key="3">
    <source>
        <dbReference type="ARBA" id="ARBA00012782"/>
    </source>
</evidence>
<evidence type="ECO:0000256" key="1">
    <source>
        <dbReference type="ARBA" id="ARBA00001936"/>
    </source>
</evidence>
<reference evidence="11 12" key="1">
    <citation type="submission" date="2019-11" db="EMBL/GenBank/DDBJ databases">
        <title>Whole-genome sequence of a the green, strictly anaerobic photosynthetic bacterium Heliobacillus mobilis DSM 6151.</title>
        <authorList>
            <person name="Kyndt J.A."/>
            <person name="Meyer T.E."/>
        </authorList>
    </citation>
    <scope>NUCLEOTIDE SEQUENCE [LARGE SCALE GENOMIC DNA]</scope>
    <source>
        <strain evidence="11 12">DSM 6151</strain>
    </source>
</reference>
<dbReference type="Gene3D" id="2.30.40.10">
    <property type="entry name" value="Urease, subunit C, domain 1"/>
    <property type="match status" value="1"/>
</dbReference>
<evidence type="ECO:0000256" key="7">
    <source>
        <dbReference type="ARBA" id="ARBA00069718"/>
    </source>
</evidence>
<dbReference type="Proteomes" id="UP000430670">
    <property type="component" value="Unassembled WGS sequence"/>
</dbReference>
<dbReference type="CDD" id="cd01295">
    <property type="entry name" value="AdeC"/>
    <property type="match status" value="1"/>
</dbReference>
<dbReference type="Pfam" id="PF13382">
    <property type="entry name" value="Adenine_deam_C"/>
    <property type="match status" value="1"/>
</dbReference>
<comment type="similarity">
    <text evidence="2 8">Belongs to the metallo-dependent hydrolases superfamily. Adenine deaminase family.</text>
</comment>
<dbReference type="EMBL" id="WNKU01000009">
    <property type="protein sequence ID" value="MTV49176.1"/>
    <property type="molecule type" value="Genomic_DNA"/>
</dbReference>
<evidence type="ECO:0000313" key="12">
    <source>
        <dbReference type="Proteomes" id="UP000430670"/>
    </source>
</evidence>
<evidence type="ECO:0000313" key="11">
    <source>
        <dbReference type="EMBL" id="MTV49176.1"/>
    </source>
</evidence>
<dbReference type="NCBIfam" id="TIGR01178">
    <property type="entry name" value="ade"/>
    <property type="match status" value="1"/>
</dbReference>
<dbReference type="SUPFAM" id="SSF51556">
    <property type="entry name" value="Metallo-dependent hydrolases"/>
    <property type="match status" value="1"/>
</dbReference>
<comment type="catalytic activity">
    <reaction evidence="6 8">
        <text>adenine + H2O + H(+) = hypoxanthine + NH4(+)</text>
        <dbReference type="Rhea" id="RHEA:23688"/>
        <dbReference type="ChEBI" id="CHEBI:15377"/>
        <dbReference type="ChEBI" id="CHEBI:15378"/>
        <dbReference type="ChEBI" id="CHEBI:16708"/>
        <dbReference type="ChEBI" id="CHEBI:17368"/>
        <dbReference type="ChEBI" id="CHEBI:28938"/>
        <dbReference type="EC" id="3.5.4.2"/>
    </reaction>
</comment>
<sequence>MRTVKKPVKDLIAVANGERPADLVLKNAEIFNVFTGEFERGDIALVGGYIAGVGDYSGEVEYDCSGRYVTPGFIDGHVHIESSMVSPSEFARAVVPLGTTTVIADPHEIANVAGREGIRFMLDSSEQIPLNVYLMLPSAVPATTLETSGAILNASDLAEFLDHPRVLGLGEMMNFPGLLSRDEQVVAKLEMVGEGVIDGHGPTLTGKALNAYIAAGVRSDHECTTAAEASERLSKGMVVMLREGSAAKNLLDLLPAVKPEMSRRCIMVTDDRHPDDLIQLGHINQMVKMAVDAGIDIATAIQMVTINTATYFRLHDLGAVAPGYRADLLVFDDVTDWKPHAVFKAGKKVAEKGQPLFEKTLIPGTPVHRSLHIGELTLEDLQVPARSVMARVIELAPRQIFTRERIMAVPVRDGRFVAAPEENLLKLAVIERHKQTGNVGVGFVYGLGMRIGAIASTIAHDSHNLVVAGATDTDMLLAVEEIKRIEGGLAIVADGRVLGSLPLPLGGLMSEGDIYEVRVKLNELLHIARQLGVHREYDPFLTLAFLSLPVIPELKLTDKGLVDVRQMQLVPVSL</sequence>
<dbReference type="PANTHER" id="PTHR11113">
    <property type="entry name" value="N-ACETYLGLUCOSAMINE-6-PHOSPHATE DEACETYLASE"/>
    <property type="match status" value="1"/>
</dbReference>
<dbReference type="PANTHER" id="PTHR11113:SF2">
    <property type="entry name" value="ADENINE DEAMINASE"/>
    <property type="match status" value="1"/>
</dbReference>
<dbReference type="InterPro" id="IPR011059">
    <property type="entry name" value="Metal-dep_hydrolase_composite"/>
</dbReference>